<evidence type="ECO:0000313" key="3">
    <source>
        <dbReference type="EMBL" id="MET3732320.1"/>
    </source>
</evidence>
<keyword evidence="1" id="KW-0597">Phosphoprotein</keyword>
<keyword evidence="3" id="KW-0238">DNA-binding</keyword>
<evidence type="ECO:0000259" key="2">
    <source>
        <dbReference type="PROSITE" id="PS50110"/>
    </source>
</evidence>
<evidence type="ECO:0000256" key="1">
    <source>
        <dbReference type="PROSITE-ProRule" id="PRU00169"/>
    </source>
</evidence>
<accession>A0ABV2LUT2</accession>
<evidence type="ECO:0000313" key="4">
    <source>
        <dbReference type="Proteomes" id="UP001549146"/>
    </source>
</evidence>
<dbReference type="EMBL" id="JBEPMO010000011">
    <property type="protein sequence ID" value="MET3732320.1"/>
    <property type="molecule type" value="Genomic_DNA"/>
</dbReference>
<dbReference type="Proteomes" id="UP001549146">
    <property type="component" value="Unassembled WGS sequence"/>
</dbReference>
<dbReference type="RefSeq" id="WP_354509432.1">
    <property type="nucleotide sequence ID" value="NZ_JBEPMO010000011.1"/>
</dbReference>
<sequence>MKSLQKILISEDIDSISKGIENTIKSFLDANFVHTRYCDDALLKLKKAELDQEPFDLLITDLSFQTDYREVKLANGEDLIKAIREAEIPVKILVFTVEDKPMRVESFFENFQIDAYVQKGRNDSNELHNALKAIENGTHYISYDVQQRMKQNKEISSFDAYDVNLVKYLCEGKTQEEISVILTQNNIKPNSISTIEKRLKVLRENFSANTNIELAVIFKDLGLV</sequence>
<organism evidence="3 4">
    <name type="scientific">Moheibacter stercoris</name>
    <dbReference type="NCBI Taxonomy" id="1628251"/>
    <lineage>
        <taxon>Bacteria</taxon>
        <taxon>Pseudomonadati</taxon>
        <taxon>Bacteroidota</taxon>
        <taxon>Flavobacteriia</taxon>
        <taxon>Flavobacteriales</taxon>
        <taxon>Weeksellaceae</taxon>
        <taxon>Moheibacter</taxon>
    </lineage>
</organism>
<proteinExistence type="predicted"/>
<keyword evidence="4" id="KW-1185">Reference proteome</keyword>
<feature type="domain" description="Response regulatory" evidence="2">
    <location>
        <begin position="6"/>
        <end position="134"/>
    </location>
</feature>
<dbReference type="Gene3D" id="3.40.50.2300">
    <property type="match status" value="1"/>
</dbReference>
<dbReference type="PROSITE" id="PS50110">
    <property type="entry name" value="RESPONSE_REGULATORY"/>
    <property type="match status" value="1"/>
</dbReference>
<dbReference type="InterPro" id="IPR011006">
    <property type="entry name" value="CheY-like_superfamily"/>
</dbReference>
<reference evidence="3 4" key="1">
    <citation type="submission" date="2024-06" db="EMBL/GenBank/DDBJ databases">
        <title>Genomic Encyclopedia of Type Strains, Phase IV (KMG-IV): sequencing the most valuable type-strain genomes for metagenomic binning, comparative biology and taxonomic classification.</title>
        <authorList>
            <person name="Goeker M."/>
        </authorList>
    </citation>
    <scope>NUCLEOTIDE SEQUENCE [LARGE SCALE GENOMIC DNA]</scope>
    <source>
        <strain evidence="3 4">DSM 29388</strain>
    </source>
</reference>
<feature type="modified residue" description="4-aspartylphosphate" evidence="1">
    <location>
        <position position="61"/>
    </location>
</feature>
<protein>
    <submittedName>
        <fullName evidence="3">DNA-binding NarL/FixJ family response regulator</fullName>
    </submittedName>
</protein>
<comment type="caution">
    <text evidence="3">The sequence shown here is derived from an EMBL/GenBank/DDBJ whole genome shotgun (WGS) entry which is preliminary data.</text>
</comment>
<name>A0ABV2LUT2_9FLAO</name>
<dbReference type="GO" id="GO:0003677">
    <property type="term" value="F:DNA binding"/>
    <property type="evidence" value="ECO:0007669"/>
    <property type="project" value="UniProtKB-KW"/>
</dbReference>
<gene>
    <name evidence="3" type="ORF">ABID46_001909</name>
</gene>
<dbReference type="SUPFAM" id="SSF52172">
    <property type="entry name" value="CheY-like"/>
    <property type="match status" value="1"/>
</dbReference>
<dbReference type="InterPro" id="IPR001789">
    <property type="entry name" value="Sig_transdc_resp-reg_receiver"/>
</dbReference>